<dbReference type="EC" id="3.4.11.18" evidence="6"/>
<dbReference type="CDD" id="cd01086">
    <property type="entry name" value="MetAP1"/>
    <property type="match status" value="1"/>
</dbReference>
<name>A0A0W8FWC6_9ZZZZ</name>
<keyword evidence="3" id="KW-0479">Metal-binding</keyword>
<dbReference type="GO" id="GO:0046872">
    <property type="term" value="F:metal ion binding"/>
    <property type="evidence" value="ECO:0007669"/>
    <property type="project" value="UniProtKB-KW"/>
</dbReference>
<dbReference type="InterPro" id="IPR000994">
    <property type="entry name" value="Pept_M24"/>
</dbReference>
<dbReference type="Gene3D" id="3.90.230.10">
    <property type="entry name" value="Creatinase/methionine aminopeptidase superfamily"/>
    <property type="match status" value="1"/>
</dbReference>
<dbReference type="GO" id="GO:0006508">
    <property type="term" value="P:proteolysis"/>
    <property type="evidence" value="ECO:0007669"/>
    <property type="project" value="UniProtKB-KW"/>
</dbReference>
<dbReference type="Pfam" id="PF00557">
    <property type="entry name" value="Peptidase_M24"/>
    <property type="match status" value="1"/>
</dbReference>
<dbReference type="PANTHER" id="PTHR43330">
    <property type="entry name" value="METHIONINE AMINOPEPTIDASE"/>
    <property type="match status" value="1"/>
</dbReference>
<dbReference type="PRINTS" id="PR00599">
    <property type="entry name" value="MAPEPTIDASE"/>
</dbReference>
<dbReference type="InterPro" id="IPR002467">
    <property type="entry name" value="Pept_M24A_MAP1"/>
</dbReference>
<dbReference type="PANTHER" id="PTHR43330:SF27">
    <property type="entry name" value="METHIONINE AMINOPEPTIDASE"/>
    <property type="match status" value="1"/>
</dbReference>
<evidence type="ECO:0000259" key="5">
    <source>
        <dbReference type="Pfam" id="PF00557"/>
    </source>
</evidence>
<gene>
    <name evidence="6" type="ORF">ASZ90_004967</name>
</gene>
<reference evidence="6" key="1">
    <citation type="journal article" date="2015" name="Proc. Natl. Acad. Sci. U.S.A.">
        <title>Networks of energetic and metabolic interactions define dynamics in microbial communities.</title>
        <authorList>
            <person name="Embree M."/>
            <person name="Liu J.K."/>
            <person name="Al-Bassam M.M."/>
            <person name="Zengler K."/>
        </authorList>
    </citation>
    <scope>NUCLEOTIDE SEQUENCE</scope>
</reference>
<organism evidence="6">
    <name type="scientific">hydrocarbon metagenome</name>
    <dbReference type="NCBI Taxonomy" id="938273"/>
    <lineage>
        <taxon>unclassified sequences</taxon>
        <taxon>metagenomes</taxon>
        <taxon>ecological metagenomes</taxon>
    </lineage>
</organism>
<dbReference type="AlphaFoldDB" id="A0A0W8FWC6"/>
<proteinExistence type="inferred from homology"/>
<dbReference type="InterPro" id="IPR001714">
    <property type="entry name" value="Pept_M24_MAP"/>
</dbReference>
<dbReference type="GO" id="GO:0005829">
    <property type="term" value="C:cytosol"/>
    <property type="evidence" value="ECO:0007669"/>
    <property type="project" value="TreeGrafter"/>
</dbReference>
<evidence type="ECO:0000256" key="1">
    <source>
        <dbReference type="ARBA" id="ARBA00022438"/>
    </source>
</evidence>
<comment type="caution">
    <text evidence="6">The sequence shown here is derived from an EMBL/GenBank/DDBJ whole genome shotgun (WGS) entry which is preliminary data.</text>
</comment>
<protein>
    <submittedName>
        <fullName evidence="6">Methionine aminopeptidase</fullName>
        <ecNumber evidence="6">3.4.11.18</ecNumber>
    </submittedName>
</protein>
<keyword evidence="1 6" id="KW-0031">Aminopeptidase</keyword>
<keyword evidence="2" id="KW-0645">Protease</keyword>
<dbReference type="GO" id="GO:0070006">
    <property type="term" value="F:metalloaminopeptidase activity"/>
    <property type="evidence" value="ECO:0007669"/>
    <property type="project" value="InterPro"/>
</dbReference>
<feature type="domain" description="Peptidase M24" evidence="5">
    <location>
        <begin position="12"/>
        <end position="242"/>
    </location>
</feature>
<evidence type="ECO:0000313" key="6">
    <source>
        <dbReference type="EMBL" id="KUG25208.1"/>
    </source>
</evidence>
<evidence type="ECO:0000256" key="2">
    <source>
        <dbReference type="ARBA" id="ARBA00022670"/>
    </source>
</evidence>
<accession>A0A0W8FWC6</accession>
<evidence type="ECO:0000256" key="4">
    <source>
        <dbReference type="ARBA" id="ARBA00022801"/>
    </source>
</evidence>
<dbReference type="HAMAP" id="MF_01974">
    <property type="entry name" value="MetAP_1"/>
    <property type="match status" value="1"/>
</dbReference>
<sequence>MILIKTKKEIDHIRESCKIVAETLQLVKRYAEIGKTTLELDKIAEDYIRSNDAVPAFKGYSQSGSFDFPGSICSSIDDEVVHGIPGDRTLQNGEILSVDVGVEKNGYFGDAAISIAIGELNGDKKRLMEVTEKSLYLGIEQAVVGKRVGDIGHAIQYYVEKEGFSVVRDLCGHGMGKYLHEEPQIPNYGKPGTGPLIKNGMTFAIEPMINLGKFNVHVANDGWTVLTSDGKASCHFEHSVAIIDSKAEILSII</sequence>
<dbReference type="InterPro" id="IPR036005">
    <property type="entry name" value="Creatinase/aminopeptidase-like"/>
</dbReference>
<evidence type="ECO:0000256" key="3">
    <source>
        <dbReference type="ARBA" id="ARBA00022723"/>
    </source>
</evidence>
<dbReference type="GO" id="GO:0004239">
    <property type="term" value="F:initiator methionyl aminopeptidase activity"/>
    <property type="evidence" value="ECO:0007669"/>
    <property type="project" value="UniProtKB-EC"/>
</dbReference>
<keyword evidence="4 6" id="KW-0378">Hydrolase</keyword>
<dbReference type="EMBL" id="LNQE01000745">
    <property type="protein sequence ID" value="KUG25208.1"/>
    <property type="molecule type" value="Genomic_DNA"/>
</dbReference>
<dbReference type="SUPFAM" id="SSF55920">
    <property type="entry name" value="Creatinase/aminopeptidase"/>
    <property type="match status" value="1"/>
</dbReference>
<dbReference type="NCBIfam" id="TIGR00500">
    <property type="entry name" value="met_pdase_I"/>
    <property type="match status" value="1"/>
</dbReference>